<dbReference type="GO" id="GO:0017042">
    <property type="term" value="F:glycosylceramidase activity"/>
    <property type="evidence" value="ECO:0007669"/>
    <property type="project" value="TreeGrafter"/>
</dbReference>
<dbReference type="Pfam" id="PF00232">
    <property type="entry name" value="Glyco_hydro_1"/>
    <property type="match status" value="1"/>
</dbReference>
<dbReference type="GO" id="GO:0005975">
    <property type="term" value="P:carbohydrate metabolic process"/>
    <property type="evidence" value="ECO:0007669"/>
    <property type="project" value="InterPro"/>
</dbReference>
<dbReference type="InterPro" id="IPR017853">
    <property type="entry name" value="GH"/>
</dbReference>
<gene>
    <name evidence="3" type="ORF">E2I00_008423</name>
</gene>
<keyword evidence="2" id="KW-0472">Membrane</keyword>
<organism evidence="3 4">
    <name type="scientific">Balaenoptera physalus</name>
    <name type="common">Fin whale</name>
    <name type="synonym">Balaena physalus</name>
    <dbReference type="NCBI Taxonomy" id="9770"/>
    <lineage>
        <taxon>Eukaryota</taxon>
        <taxon>Metazoa</taxon>
        <taxon>Chordata</taxon>
        <taxon>Craniata</taxon>
        <taxon>Vertebrata</taxon>
        <taxon>Euteleostomi</taxon>
        <taxon>Mammalia</taxon>
        <taxon>Eutheria</taxon>
        <taxon>Laurasiatheria</taxon>
        <taxon>Artiodactyla</taxon>
        <taxon>Whippomorpha</taxon>
        <taxon>Cetacea</taxon>
        <taxon>Mysticeti</taxon>
        <taxon>Balaenopteridae</taxon>
        <taxon>Balaenoptera</taxon>
    </lineage>
</organism>
<feature type="non-terminal residue" evidence="3">
    <location>
        <position position="1"/>
    </location>
</feature>
<keyword evidence="2" id="KW-1133">Transmembrane helix</keyword>
<dbReference type="PANTHER" id="PTHR10353:SF291">
    <property type="entry name" value="CYTOSOLIC BETA-GLUCOSIDASE"/>
    <property type="match status" value="1"/>
</dbReference>
<sequence length="1632" mass="183672">WLEVFPCKQATATTVAKITTWTVSLFLSSNRDTQFTGKVIQDIKQESQDQASNQEARPSTMHAEAIGKAWKSVHLEISASCWRMEDEGRHIMSDDRIKCKVSKRSDKVEKGDCHVKERPSNFSVNVGESGLQTSSDQDGGHLIICISSETSDTYLQAFPMDSRIKSSNIGLFKSWDGLLLMDSVCLGKKVGPPEMRMSNLCCDNCNNRHVEDIFHGDYVCYVGMVEVCIPACREKRIYVSLDWEFRGHVLKGAMLERHKEEHISKENILGQGSKEAGIQMEKALEFMELTVDQECKSRAAEKLEGGGGGSWSHWGHLDNVKDSLVQFSRIDNYKKIIDDLLTVGVMPIVTLYHFDLPQALEDQGEAIIESFDKYARFCFSAFGDRVKQWITINELNIFALLAYEFGAFSPGMPYVGTKLMPDPGTAMNPYSEKSRKEWCLSQFLLAVWNQQIPTQCLTRKQLKAMAFQLDFFAKPIFIDGSYPEVVKSQVALTSKKQGYPSSRLPEFTEEEKKMIKGTADFFADNKKGELGLLQNAEVEVFPDPSCISLDWVYVVPWGIHKLLKYIKDMYNNPVIYITENGFPQGDPTSLDDALRWEYFRHRHFRSCSKVPFEMMKDQLCKLNIIFPWGHRLPDQVKNQIIAAETTVNQLGTWNCSATGIFVKAQGATYIKTNNSMVPDEKKYKLLKVGTGENYTFFGDTVLQMENTRKMYEPFAFSRSQRTGGRDKIHNLISMTLISKTHNAKLLTNSSGIKIMKAFAFIYFNFRMMSSENKLPVAQENCKSTPLYKRFTKEIIFDIKKRDFEQNLSIGQVCSRGKESVPSDHSDFKVHEGETLTHAGYISIRLSFQRVIVFASGRSHVQALRETLISTQPIQMFIKPNFYFIKMFGVLPFTLSCTFPLFHVLAAWVCGLVIYSFQKLNLKRLFKNIGILQIVVDKRGEETCDKVDKWEKEYLNYKIYLSLVTGLRPRADALPFLKNTVVSFWIVFMFIIRELFTAKYIPSVTLDRLVCPMNRCPKIGEGFPEGGEIKSLTSNNHGDVKNAVQTIDRPQISLYRKIGVERDGVMASGIMAEETDADVKCPAKAPSGTVLLPSRMPDKMNIVSVKLESESDDLRISEKEDADLGESTSLDIRGQMAISEPFTRWLVAKRQRAGEPGLALDQSGCTQTRGAREATGSAPANPACLAAASVAGRVEANAEVLAVQASHLDATGTSSPAILLSFNSNMLVCFIREENSRKDMQKPKPYGKPPGKALSSNAVVRRGNGVEETGIKFDYSIPRSDASYYRRAEKEEADHSRRGFMEKCLEDGGEDCQGIITLVIPTNKLSHFQMELTSAQEGTLTYKYPLLPSDSISPTVWVKRRDDDDDDDDDGNATKETTDHSGGVSAISKGFRCIQLHLSGFWGRTSHGLVEQLDHMVNTSYIKETVESDNMIHHIVSIIILIMPFVTVKVSKKNISKKKTKKFYIMVTLFSYTVIKQEMPQQQLMKIRCTHTISFNFHPFTCGCSEDKFAKKSSRINSRNTQGQGTGTVIKEQEVKAKEKRPKVQGLSGLCPGGELRTLVNGFEGNSSAEFNRNICGFILAKLNYSETDDKVSMLTSSVWTVVPKAIDVYKLNPCGHGRTTDMITDSQTYAVH</sequence>
<dbReference type="EMBL" id="SGJD01001052">
    <property type="protein sequence ID" value="KAB0402173.1"/>
    <property type="molecule type" value="Genomic_DNA"/>
</dbReference>
<dbReference type="GO" id="GO:0005829">
    <property type="term" value="C:cytosol"/>
    <property type="evidence" value="ECO:0007669"/>
    <property type="project" value="TreeGrafter"/>
</dbReference>
<dbReference type="GO" id="GO:0016020">
    <property type="term" value="C:membrane"/>
    <property type="evidence" value="ECO:0007669"/>
    <property type="project" value="GOC"/>
</dbReference>
<dbReference type="PANTHER" id="PTHR10353">
    <property type="entry name" value="GLYCOSYL HYDROLASE"/>
    <property type="match status" value="1"/>
</dbReference>
<accession>A0A6A1Q4V0</accession>
<dbReference type="OrthoDB" id="65569at2759"/>
<name>A0A6A1Q4V0_BALPH</name>
<proteinExistence type="predicted"/>
<reference evidence="3 4" key="1">
    <citation type="journal article" date="2019" name="PLoS ONE">
        <title>Genomic analyses reveal an absence of contemporary introgressive admixture between fin whales and blue whales, despite known hybrids.</title>
        <authorList>
            <person name="Westbury M.V."/>
            <person name="Petersen B."/>
            <person name="Lorenzen E.D."/>
        </authorList>
    </citation>
    <scope>NUCLEOTIDE SEQUENCE [LARGE SCALE GENOMIC DNA]</scope>
    <source>
        <strain evidence="3">FinWhale-01</strain>
    </source>
</reference>
<dbReference type="Gene3D" id="3.20.20.80">
    <property type="entry name" value="Glycosidases"/>
    <property type="match status" value="1"/>
</dbReference>
<dbReference type="SUPFAM" id="SSF51445">
    <property type="entry name" value="(Trans)glycosidases"/>
    <property type="match status" value="1"/>
</dbReference>
<feature type="region of interest" description="Disordered" evidence="1">
    <location>
        <begin position="1356"/>
        <end position="1381"/>
    </location>
</feature>
<evidence type="ECO:0000256" key="1">
    <source>
        <dbReference type="SAM" id="MobiDB-lite"/>
    </source>
</evidence>
<evidence type="ECO:0000313" key="3">
    <source>
        <dbReference type="EMBL" id="KAB0402173.1"/>
    </source>
</evidence>
<dbReference type="InterPro" id="IPR001360">
    <property type="entry name" value="Glyco_hydro_1"/>
</dbReference>
<feature type="transmembrane region" description="Helical" evidence="2">
    <location>
        <begin position="898"/>
        <end position="916"/>
    </location>
</feature>
<comment type="caution">
    <text evidence="3">The sequence shown here is derived from an EMBL/GenBank/DDBJ whole genome shotgun (WGS) entry which is preliminary data.</text>
</comment>
<feature type="region of interest" description="Disordered" evidence="1">
    <location>
        <begin position="1156"/>
        <end position="1177"/>
    </location>
</feature>
<evidence type="ECO:0000313" key="4">
    <source>
        <dbReference type="Proteomes" id="UP000437017"/>
    </source>
</evidence>
<protein>
    <submittedName>
        <fullName evidence="3">Uncharacterized protein</fullName>
    </submittedName>
</protein>
<dbReference type="GO" id="GO:0004565">
    <property type="term" value="F:beta-galactosidase activity"/>
    <property type="evidence" value="ECO:0007669"/>
    <property type="project" value="TreeGrafter"/>
</dbReference>
<feature type="transmembrane region" description="Helical" evidence="2">
    <location>
        <begin position="975"/>
        <end position="995"/>
    </location>
</feature>
<evidence type="ECO:0000256" key="2">
    <source>
        <dbReference type="SAM" id="Phobius"/>
    </source>
</evidence>
<dbReference type="Proteomes" id="UP000437017">
    <property type="component" value="Unassembled WGS sequence"/>
</dbReference>
<keyword evidence="2" id="KW-0812">Transmembrane</keyword>
<feature type="region of interest" description="Disordered" evidence="1">
    <location>
        <begin position="1238"/>
        <end position="1257"/>
    </location>
</feature>
<dbReference type="GO" id="GO:0046477">
    <property type="term" value="P:glycosylceramide catabolic process"/>
    <property type="evidence" value="ECO:0007669"/>
    <property type="project" value="TreeGrafter"/>
</dbReference>
<keyword evidence="4" id="KW-1185">Reference proteome</keyword>